<name>A0A4R6SVP1_9SPHI</name>
<accession>A0A4R6SVP1</accession>
<dbReference type="EMBL" id="SNYC01000004">
    <property type="protein sequence ID" value="TDQ09451.1"/>
    <property type="molecule type" value="Genomic_DNA"/>
</dbReference>
<evidence type="ECO:0000256" key="4">
    <source>
        <dbReference type="ARBA" id="ARBA00023163"/>
    </source>
</evidence>
<dbReference type="GO" id="GO:0016987">
    <property type="term" value="F:sigma factor activity"/>
    <property type="evidence" value="ECO:0007669"/>
    <property type="project" value="UniProtKB-KW"/>
</dbReference>
<dbReference type="InterPro" id="IPR036388">
    <property type="entry name" value="WH-like_DNA-bd_sf"/>
</dbReference>
<dbReference type="SUPFAM" id="SSF88659">
    <property type="entry name" value="Sigma3 and sigma4 domains of RNA polymerase sigma factors"/>
    <property type="match status" value="1"/>
</dbReference>
<dbReference type="PANTHER" id="PTHR43133:SF46">
    <property type="entry name" value="RNA POLYMERASE SIGMA-70 FACTOR ECF SUBFAMILY"/>
    <property type="match status" value="1"/>
</dbReference>
<gene>
    <name evidence="7" type="ORF">ATK78_1605</name>
</gene>
<dbReference type="Gene3D" id="1.10.1740.10">
    <property type="match status" value="1"/>
</dbReference>
<proteinExistence type="inferred from homology"/>
<dbReference type="Pfam" id="PF04542">
    <property type="entry name" value="Sigma70_r2"/>
    <property type="match status" value="1"/>
</dbReference>
<dbReference type="AlphaFoldDB" id="A0A4R6SVP1"/>
<dbReference type="SUPFAM" id="SSF88946">
    <property type="entry name" value="Sigma2 domain of RNA polymerase sigma factors"/>
    <property type="match status" value="1"/>
</dbReference>
<dbReference type="InterPro" id="IPR039425">
    <property type="entry name" value="RNA_pol_sigma-70-like"/>
</dbReference>
<dbReference type="NCBIfam" id="TIGR02937">
    <property type="entry name" value="sigma70-ECF"/>
    <property type="match status" value="1"/>
</dbReference>
<evidence type="ECO:0000256" key="2">
    <source>
        <dbReference type="ARBA" id="ARBA00023015"/>
    </source>
</evidence>
<keyword evidence="8" id="KW-1185">Reference proteome</keyword>
<dbReference type="Pfam" id="PF08281">
    <property type="entry name" value="Sigma70_r4_2"/>
    <property type="match status" value="1"/>
</dbReference>
<dbReference type="InterPro" id="IPR013325">
    <property type="entry name" value="RNA_pol_sigma_r2"/>
</dbReference>
<evidence type="ECO:0000313" key="7">
    <source>
        <dbReference type="EMBL" id="TDQ09451.1"/>
    </source>
</evidence>
<dbReference type="Proteomes" id="UP000295620">
    <property type="component" value="Unassembled WGS sequence"/>
</dbReference>
<feature type="domain" description="RNA polymerase sigma-70 region 2" evidence="5">
    <location>
        <begin position="24"/>
        <end position="79"/>
    </location>
</feature>
<organism evidence="7 8">
    <name type="scientific">Pedobacter metabolipauper</name>
    <dbReference type="NCBI Taxonomy" id="425513"/>
    <lineage>
        <taxon>Bacteria</taxon>
        <taxon>Pseudomonadati</taxon>
        <taxon>Bacteroidota</taxon>
        <taxon>Sphingobacteriia</taxon>
        <taxon>Sphingobacteriales</taxon>
        <taxon>Sphingobacteriaceae</taxon>
        <taxon>Pedobacter</taxon>
    </lineage>
</organism>
<protein>
    <submittedName>
        <fullName evidence="7">RNA polymerase sigma-70 factor (ECF subfamily)</fullName>
    </submittedName>
</protein>
<reference evidence="7 8" key="1">
    <citation type="submission" date="2019-03" db="EMBL/GenBank/DDBJ databases">
        <title>Genomic Encyclopedia of Archaeal and Bacterial Type Strains, Phase II (KMG-II): from individual species to whole genera.</title>
        <authorList>
            <person name="Goeker M."/>
        </authorList>
    </citation>
    <scope>NUCLEOTIDE SEQUENCE [LARGE SCALE GENOMIC DNA]</scope>
    <source>
        <strain evidence="7 8">DSM 19035</strain>
    </source>
</reference>
<dbReference type="Gene3D" id="1.10.10.10">
    <property type="entry name" value="Winged helix-like DNA-binding domain superfamily/Winged helix DNA-binding domain"/>
    <property type="match status" value="1"/>
</dbReference>
<comment type="similarity">
    <text evidence="1">Belongs to the sigma-70 factor family. ECF subfamily.</text>
</comment>
<dbReference type="GO" id="GO:0003677">
    <property type="term" value="F:DNA binding"/>
    <property type="evidence" value="ECO:0007669"/>
    <property type="project" value="InterPro"/>
</dbReference>
<keyword evidence="3" id="KW-0731">Sigma factor</keyword>
<keyword evidence="2" id="KW-0805">Transcription regulation</keyword>
<dbReference type="InterPro" id="IPR014284">
    <property type="entry name" value="RNA_pol_sigma-70_dom"/>
</dbReference>
<dbReference type="GO" id="GO:0006352">
    <property type="term" value="P:DNA-templated transcription initiation"/>
    <property type="evidence" value="ECO:0007669"/>
    <property type="project" value="InterPro"/>
</dbReference>
<feature type="domain" description="RNA polymerase sigma factor 70 region 4 type 2" evidence="6">
    <location>
        <begin position="126"/>
        <end position="173"/>
    </location>
</feature>
<dbReference type="InterPro" id="IPR013324">
    <property type="entry name" value="RNA_pol_sigma_r3/r4-like"/>
</dbReference>
<evidence type="ECO:0000259" key="5">
    <source>
        <dbReference type="Pfam" id="PF04542"/>
    </source>
</evidence>
<dbReference type="InterPro" id="IPR013249">
    <property type="entry name" value="RNA_pol_sigma70_r4_t2"/>
</dbReference>
<keyword evidence="4" id="KW-0804">Transcription</keyword>
<comment type="caution">
    <text evidence="7">The sequence shown here is derived from an EMBL/GenBank/DDBJ whole genome shotgun (WGS) entry which is preliminary data.</text>
</comment>
<evidence type="ECO:0000259" key="6">
    <source>
        <dbReference type="Pfam" id="PF08281"/>
    </source>
</evidence>
<dbReference type="RefSeq" id="WP_133575534.1">
    <property type="nucleotide sequence ID" value="NZ_SNYC01000004.1"/>
</dbReference>
<evidence type="ECO:0000256" key="1">
    <source>
        <dbReference type="ARBA" id="ARBA00010641"/>
    </source>
</evidence>
<dbReference type="OrthoDB" id="659948at2"/>
<sequence>MKKLSDEELFMLIRQDDERAFSTLFDRYKTLLYRHIYQRIKSETEAEEILQDIFISIWKNRQTIVISDSLLPYLLGAAKKCVFALYARTSKKIEHTHLLKEMEPAFEYPAEEFIMARELETIMDNEVQNMPQTMRLAFQLSRKEHISVREIAERLSISEQTVKNNITMALQRLRGKLNAKYMIQLIPFMLFFY</sequence>
<evidence type="ECO:0000256" key="3">
    <source>
        <dbReference type="ARBA" id="ARBA00023082"/>
    </source>
</evidence>
<evidence type="ECO:0000313" key="8">
    <source>
        <dbReference type="Proteomes" id="UP000295620"/>
    </source>
</evidence>
<dbReference type="PANTHER" id="PTHR43133">
    <property type="entry name" value="RNA POLYMERASE ECF-TYPE SIGMA FACTO"/>
    <property type="match status" value="1"/>
</dbReference>
<dbReference type="InterPro" id="IPR007627">
    <property type="entry name" value="RNA_pol_sigma70_r2"/>
</dbReference>